<accession>A0A453KTA9</accession>
<dbReference type="Proteomes" id="UP000015105">
    <property type="component" value="Chromosome 5D"/>
</dbReference>
<dbReference type="Pfam" id="PF10269">
    <property type="entry name" value="Tmemb_185A"/>
    <property type="match status" value="1"/>
</dbReference>
<keyword evidence="1" id="KW-0862">Zinc</keyword>
<keyword evidence="3" id="KW-0812">Transmembrane</keyword>
<evidence type="ECO:0000259" key="4">
    <source>
        <dbReference type="PROSITE" id="PS50089"/>
    </source>
</evidence>
<dbReference type="Gramene" id="AET5Gv20506200.3">
    <property type="protein sequence ID" value="AET5Gv20506200.3"/>
    <property type="gene ID" value="AET5Gv20506200"/>
</dbReference>
<dbReference type="InterPro" id="IPR019396">
    <property type="entry name" value="TM_Fragile-X-F-assoc"/>
</dbReference>
<organism evidence="5 6">
    <name type="scientific">Aegilops tauschii subsp. strangulata</name>
    <name type="common">Goatgrass</name>
    <dbReference type="NCBI Taxonomy" id="200361"/>
    <lineage>
        <taxon>Eukaryota</taxon>
        <taxon>Viridiplantae</taxon>
        <taxon>Streptophyta</taxon>
        <taxon>Embryophyta</taxon>
        <taxon>Tracheophyta</taxon>
        <taxon>Spermatophyta</taxon>
        <taxon>Magnoliopsida</taxon>
        <taxon>Liliopsida</taxon>
        <taxon>Poales</taxon>
        <taxon>Poaceae</taxon>
        <taxon>BOP clade</taxon>
        <taxon>Pooideae</taxon>
        <taxon>Triticodae</taxon>
        <taxon>Triticeae</taxon>
        <taxon>Triticinae</taxon>
        <taxon>Aegilops</taxon>
    </lineage>
</organism>
<dbReference type="PANTHER" id="PTHR46859:SF1">
    <property type="entry name" value="TRANSMEMBRANE FRAGILE-X-F-ASSOCIATED PROTEIN"/>
    <property type="match status" value="1"/>
</dbReference>
<keyword evidence="1" id="KW-0863">Zinc-finger</keyword>
<feature type="domain" description="RING-type" evidence="4">
    <location>
        <begin position="451"/>
        <end position="486"/>
    </location>
</feature>
<feature type="transmembrane region" description="Helical" evidence="3">
    <location>
        <begin position="153"/>
        <end position="171"/>
    </location>
</feature>
<dbReference type="Gramene" id="AET5Gv20506200.5">
    <property type="protein sequence ID" value="AET5Gv20506200.5"/>
    <property type="gene ID" value="AET5Gv20506200"/>
</dbReference>
<evidence type="ECO:0000313" key="6">
    <source>
        <dbReference type="Proteomes" id="UP000015105"/>
    </source>
</evidence>
<dbReference type="EnsemblPlants" id="AET5Gv20506200.5">
    <property type="protein sequence ID" value="AET5Gv20506200.5"/>
    <property type="gene ID" value="AET5Gv20506200"/>
</dbReference>
<reference evidence="5" key="4">
    <citation type="submission" date="2019-03" db="UniProtKB">
        <authorList>
            <consortium name="EnsemblPlants"/>
        </authorList>
    </citation>
    <scope>IDENTIFICATION</scope>
</reference>
<keyword evidence="3" id="KW-0472">Membrane</keyword>
<dbReference type="Pfam" id="PF13920">
    <property type="entry name" value="zf-C3HC4_3"/>
    <property type="match status" value="1"/>
</dbReference>
<dbReference type="SUPFAM" id="SSF57850">
    <property type="entry name" value="RING/U-box"/>
    <property type="match status" value="1"/>
</dbReference>
<dbReference type="STRING" id="200361.A0A453KTA9"/>
<feature type="transmembrane region" description="Helical" evidence="3">
    <location>
        <begin position="283"/>
        <end position="302"/>
    </location>
</feature>
<dbReference type="Gene3D" id="3.30.40.10">
    <property type="entry name" value="Zinc/RING finger domain, C3HC4 (zinc finger)"/>
    <property type="match status" value="1"/>
</dbReference>
<dbReference type="InterPro" id="IPR001841">
    <property type="entry name" value="Znf_RING"/>
</dbReference>
<dbReference type="PROSITE" id="PS50089">
    <property type="entry name" value="ZF_RING_2"/>
    <property type="match status" value="1"/>
</dbReference>
<reference evidence="6" key="2">
    <citation type="journal article" date="2017" name="Nat. Plants">
        <title>The Aegilops tauschii genome reveals multiple impacts of transposons.</title>
        <authorList>
            <person name="Zhao G."/>
            <person name="Zou C."/>
            <person name="Li K."/>
            <person name="Wang K."/>
            <person name="Li T."/>
            <person name="Gao L."/>
            <person name="Zhang X."/>
            <person name="Wang H."/>
            <person name="Yang Z."/>
            <person name="Liu X."/>
            <person name="Jiang W."/>
            <person name="Mao L."/>
            <person name="Kong X."/>
            <person name="Jiao Y."/>
            <person name="Jia J."/>
        </authorList>
    </citation>
    <scope>NUCLEOTIDE SEQUENCE [LARGE SCALE GENOMIC DNA]</scope>
    <source>
        <strain evidence="6">cv. AL8/78</strain>
    </source>
</reference>
<dbReference type="AlphaFoldDB" id="A0A453KTA9"/>
<dbReference type="InterPro" id="IPR013083">
    <property type="entry name" value="Znf_RING/FYVE/PHD"/>
</dbReference>
<dbReference type="EnsemblPlants" id="AET5Gv20506200.3">
    <property type="protein sequence ID" value="AET5Gv20506200.3"/>
    <property type="gene ID" value="AET5Gv20506200"/>
</dbReference>
<evidence type="ECO:0000256" key="1">
    <source>
        <dbReference type="PROSITE-ProRule" id="PRU00175"/>
    </source>
</evidence>
<feature type="transmembrane region" description="Helical" evidence="3">
    <location>
        <begin position="314"/>
        <end position="337"/>
    </location>
</feature>
<protein>
    <recommendedName>
        <fullName evidence="4">RING-type domain-containing protein</fullName>
    </recommendedName>
</protein>
<feature type="compositionally biased region" description="Basic and acidic residues" evidence="2">
    <location>
        <begin position="1"/>
        <end position="16"/>
    </location>
</feature>
<keyword evidence="3" id="KW-1133">Transmembrane helix</keyword>
<keyword evidence="1" id="KW-0479">Metal-binding</keyword>
<feature type="transmembrane region" description="Helical" evidence="3">
    <location>
        <begin position="226"/>
        <end position="246"/>
    </location>
</feature>
<feature type="transmembrane region" description="Helical" evidence="3">
    <location>
        <begin position="116"/>
        <end position="133"/>
    </location>
</feature>
<evidence type="ECO:0000256" key="3">
    <source>
        <dbReference type="SAM" id="Phobius"/>
    </source>
</evidence>
<dbReference type="GO" id="GO:0008270">
    <property type="term" value="F:zinc ion binding"/>
    <property type="evidence" value="ECO:0007669"/>
    <property type="project" value="UniProtKB-KW"/>
</dbReference>
<name>A0A453KTA9_AEGTS</name>
<keyword evidence="6" id="KW-1185">Reference proteome</keyword>
<feature type="region of interest" description="Disordered" evidence="2">
    <location>
        <begin position="1"/>
        <end position="26"/>
    </location>
</feature>
<sequence>VFRTVRYDESKADKHTSSKTPTGRGPRVALAFHSHARRSRTKELLNEARRRTMAHGAAASGGAASASAAARASRGAPGTWRRVRRAAREAAAHALLLCFTTLLALKLDGVFVSRSWWVFFIPLWLFHAAVVRYRFSLPAPLLLQNYQRIPCHSIVATPLLVAFELLLCIYLEGQGEPFLDLKLVFLPLLALEIITLVDNFRMFGALMPGHGETITDEEIWDRLPHFWVAISMVFLLAATSLMLLKLCGDAVTLGWWDLFINFGISQCFAFLVCIRWSNPMDIGGPVLIIPIVISQVLLCMRLEGTPSYARFIPVRAIFSPILLLQVVAVLFAIWRFFERLVIKLQDGIVSEGYISVSSKINELFMMVQYGSRLITWSIDEDSKEEQAHLCYTNNIGYSTFCSYPPEMVKEMPKKVLVKEIQRLQVALGEQSKMAMLSQQQCERLKNERILCRICFERDICIVLLPCRHHVLCEPCSDKCQSCPICRVPIESKSSVNDAVNSDDPLSDIV</sequence>
<proteinExistence type="predicted"/>
<dbReference type="PANTHER" id="PTHR46859">
    <property type="entry name" value="TRANSMEMBRANE FRAGILE-X-F-ASSOCIATED PROTEIN"/>
    <property type="match status" value="1"/>
</dbReference>
<feature type="transmembrane region" description="Helical" evidence="3">
    <location>
        <begin position="258"/>
        <end position="277"/>
    </location>
</feature>
<reference evidence="6" key="1">
    <citation type="journal article" date="2014" name="Science">
        <title>Ancient hybridizations among the ancestral genomes of bread wheat.</title>
        <authorList>
            <consortium name="International Wheat Genome Sequencing Consortium,"/>
            <person name="Marcussen T."/>
            <person name="Sandve S.R."/>
            <person name="Heier L."/>
            <person name="Spannagl M."/>
            <person name="Pfeifer M."/>
            <person name="Jakobsen K.S."/>
            <person name="Wulff B.B."/>
            <person name="Steuernagel B."/>
            <person name="Mayer K.F."/>
            <person name="Olsen O.A."/>
        </authorList>
    </citation>
    <scope>NUCLEOTIDE SEQUENCE [LARGE SCALE GENOMIC DNA]</scope>
    <source>
        <strain evidence="6">cv. AL8/78</strain>
    </source>
</reference>
<evidence type="ECO:0000313" key="5">
    <source>
        <dbReference type="EnsemblPlants" id="AET5Gv20506200.5"/>
    </source>
</evidence>
<reference evidence="5" key="5">
    <citation type="journal article" date="2021" name="G3 (Bethesda)">
        <title>Aegilops tauschii genome assembly Aet v5.0 features greater sequence contiguity and improved annotation.</title>
        <authorList>
            <person name="Wang L."/>
            <person name="Zhu T."/>
            <person name="Rodriguez J.C."/>
            <person name="Deal K.R."/>
            <person name="Dubcovsky J."/>
            <person name="McGuire P.E."/>
            <person name="Lux T."/>
            <person name="Spannagl M."/>
            <person name="Mayer K.F.X."/>
            <person name="Baldrich P."/>
            <person name="Meyers B.C."/>
            <person name="Huo N."/>
            <person name="Gu Y.Q."/>
            <person name="Zhou H."/>
            <person name="Devos K.M."/>
            <person name="Bennetzen J.L."/>
            <person name="Unver T."/>
            <person name="Budak H."/>
            <person name="Gulick P.J."/>
            <person name="Galiba G."/>
            <person name="Kalapos B."/>
            <person name="Nelson D.R."/>
            <person name="Li P."/>
            <person name="You F.M."/>
            <person name="Luo M.C."/>
            <person name="Dvorak J."/>
        </authorList>
    </citation>
    <scope>NUCLEOTIDE SEQUENCE [LARGE SCALE GENOMIC DNA]</scope>
    <source>
        <strain evidence="5">cv. AL8/78</strain>
    </source>
</reference>
<evidence type="ECO:0000256" key="2">
    <source>
        <dbReference type="SAM" id="MobiDB-lite"/>
    </source>
</evidence>
<reference evidence="5" key="3">
    <citation type="journal article" date="2017" name="Nature">
        <title>Genome sequence of the progenitor of the wheat D genome Aegilops tauschii.</title>
        <authorList>
            <person name="Luo M.C."/>
            <person name="Gu Y.Q."/>
            <person name="Puiu D."/>
            <person name="Wang H."/>
            <person name="Twardziok S.O."/>
            <person name="Deal K.R."/>
            <person name="Huo N."/>
            <person name="Zhu T."/>
            <person name="Wang L."/>
            <person name="Wang Y."/>
            <person name="McGuire P.E."/>
            <person name="Liu S."/>
            <person name="Long H."/>
            <person name="Ramasamy R.K."/>
            <person name="Rodriguez J.C."/>
            <person name="Van S.L."/>
            <person name="Yuan L."/>
            <person name="Wang Z."/>
            <person name="Xia Z."/>
            <person name="Xiao L."/>
            <person name="Anderson O.D."/>
            <person name="Ouyang S."/>
            <person name="Liang Y."/>
            <person name="Zimin A.V."/>
            <person name="Pertea G."/>
            <person name="Qi P."/>
            <person name="Bennetzen J.L."/>
            <person name="Dai X."/>
            <person name="Dawson M.W."/>
            <person name="Muller H.G."/>
            <person name="Kugler K."/>
            <person name="Rivarola-Duarte L."/>
            <person name="Spannagl M."/>
            <person name="Mayer K.F.X."/>
            <person name="Lu F.H."/>
            <person name="Bevan M.W."/>
            <person name="Leroy P."/>
            <person name="Li P."/>
            <person name="You F.M."/>
            <person name="Sun Q."/>
            <person name="Liu Z."/>
            <person name="Lyons E."/>
            <person name="Wicker T."/>
            <person name="Salzberg S.L."/>
            <person name="Devos K.M."/>
            <person name="Dvorak J."/>
        </authorList>
    </citation>
    <scope>NUCLEOTIDE SEQUENCE [LARGE SCALE GENOMIC DNA]</scope>
    <source>
        <strain evidence="5">cv. AL8/78</strain>
    </source>
</reference>
<feature type="transmembrane region" description="Helical" evidence="3">
    <location>
        <begin position="90"/>
        <end position="107"/>
    </location>
</feature>